<evidence type="ECO:0000313" key="1">
    <source>
        <dbReference type="EMBL" id="KAF9641962.1"/>
    </source>
</evidence>
<reference evidence="1" key="1">
    <citation type="submission" date="2019-10" db="EMBL/GenBank/DDBJ databases">
        <authorList>
            <consortium name="DOE Joint Genome Institute"/>
            <person name="Kuo A."/>
            <person name="Miyauchi S."/>
            <person name="Kiss E."/>
            <person name="Drula E."/>
            <person name="Kohler A."/>
            <person name="Sanchez-Garcia M."/>
            <person name="Andreopoulos B."/>
            <person name="Barry K.W."/>
            <person name="Bonito G."/>
            <person name="Buee M."/>
            <person name="Carver A."/>
            <person name="Chen C."/>
            <person name="Cichocki N."/>
            <person name="Clum A."/>
            <person name="Culley D."/>
            <person name="Crous P.W."/>
            <person name="Fauchery L."/>
            <person name="Girlanda M."/>
            <person name="Hayes R."/>
            <person name="Keri Z."/>
            <person name="Labutti K."/>
            <person name="Lipzen A."/>
            <person name="Lombard V."/>
            <person name="Magnuson J."/>
            <person name="Maillard F."/>
            <person name="Morin E."/>
            <person name="Murat C."/>
            <person name="Nolan M."/>
            <person name="Ohm R."/>
            <person name="Pangilinan J."/>
            <person name="Pereira M."/>
            <person name="Perotto S."/>
            <person name="Peter M."/>
            <person name="Riley R."/>
            <person name="Sitrit Y."/>
            <person name="Stielow B."/>
            <person name="Szollosi G."/>
            <person name="Zifcakova L."/>
            <person name="Stursova M."/>
            <person name="Spatafora J.W."/>
            <person name="Tedersoo L."/>
            <person name="Vaario L.-M."/>
            <person name="Yamada A."/>
            <person name="Yan M."/>
            <person name="Wang P."/>
            <person name="Xu J."/>
            <person name="Bruns T."/>
            <person name="Baldrian P."/>
            <person name="Vilgalys R."/>
            <person name="Henrissat B."/>
            <person name="Grigoriev I.V."/>
            <person name="Hibbett D."/>
            <person name="Nagy L.G."/>
            <person name="Martin F.M."/>
        </authorList>
    </citation>
    <scope>NUCLEOTIDE SEQUENCE</scope>
    <source>
        <strain evidence="1">P2</strain>
    </source>
</reference>
<accession>A0ACB6YXH8</accession>
<protein>
    <submittedName>
        <fullName evidence="1">Kinase-like protein</fullName>
    </submittedName>
</protein>
<organism evidence="1 2">
    <name type="scientific">Thelephora ganbajun</name>
    <name type="common">Ganba fungus</name>
    <dbReference type="NCBI Taxonomy" id="370292"/>
    <lineage>
        <taxon>Eukaryota</taxon>
        <taxon>Fungi</taxon>
        <taxon>Dikarya</taxon>
        <taxon>Basidiomycota</taxon>
        <taxon>Agaricomycotina</taxon>
        <taxon>Agaricomycetes</taxon>
        <taxon>Thelephorales</taxon>
        <taxon>Thelephoraceae</taxon>
        <taxon>Thelephora</taxon>
    </lineage>
</organism>
<gene>
    <name evidence="1" type="ORF">BDM02DRAFT_3070860</name>
</gene>
<feature type="non-terminal residue" evidence="1">
    <location>
        <position position="1"/>
    </location>
</feature>
<sequence length="286" mass="31921">LRKTCGIYGLLPSSYIAPPGLTLVTTANMKRPFASGGFSDVWRARGSGGQNFAIKHLRTYEVDDLQHIGKKYCKEVMICRWMRHENVLNIEGVAPELFDFCMVSKWMDNGNMLQYMRTREKVDCRSLLLGITRGLHHLHSHEVIHGDLKGLNILIDDRGNPLLADFGLSSITKNAGSVNASTPHGGGTIRWSTPELLDVFSDESKKRTPTVESSVYALPMVIVELYTGNIPFAGRQDLTVILMVTRGERPPKLVSAKALGLTPAVWELTKRCWHKKPAKRPDTPEI</sequence>
<feature type="non-terminal residue" evidence="1">
    <location>
        <position position="286"/>
    </location>
</feature>
<proteinExistence type="predicted"/>
<evidence type="ECO:0000313" key="2">
    <source>
        <dbReference type="Proteomes" id="UP000886501"/>
    </source>
</evidence>
<dbReference type="EMBL" id="MU118840">
    <property type="protein sequence ID" value="KAF9641962.1"/>
    <property type="molecule type" value="Genomic_DNA"/>
</dbReference>
<comment type="caution">
    <text evidence="1">The sequence shown here is derived from an EMBL/GenBank/DDBJ whole genome shotgun (WGS) entry which is preliminary data.</text>
</comment>
<name>A0ACB6YXH8_THEGA</name>
<dbReference type="Proteomes" id="UP000886501">
    <property type="component" value="Unassembled WGS sequence"/>
</dbReference>
<reference evidence="1" key="2">
    <citation type="journal article" date="2020" name="Nat. Commun.">
        <title>Large-scale genome sequencing of mycorrhizal fungi provides insights into the early evolution of symbiotic traits.</title>
        <authorList>
            <person name="Miyauchi S."/>
            <person name="Kiss E."/>
            <person name="Kuo A."/>
            <person name="Drula E."/>
            <person name="Kohler A."/>
            <person name="Sanchez-Garcia M."/>
            <person name="Morin E."/>
            <person name="Andreopoulos B."/>
            <person name="Barry K.W."/>
            <person name="Bonito G."/>
            <person name="Buee M."/>
            <person name="Carver A."/>
            <person name="Chen C."/>
            <person name="Cichocki N."/>
            <person name="Clum A."/>
            <person name="Culley D."/>
            <person name="Crous P.W."/>
            <person name="Fauchery L."/>
            <person name="Girlanda M."/>
            <person name="Hayes R.D."/>
            <person name="Keri Z."/>
            <person name="LaButti K."/>
            <person name="Lipzen A."/>
            <person name="Lombard V."/>
            <person name="Magnuson J."/>
            <person name="Maillard F."/>
            <person name="Murat C."/>
            <person name="Nolan M."/>
            <person name="Ohm R.A."/>
            <person name="Pangilinan J."/>
            <person name="Pereira M.F."/>
            <person name="Perotto S."/>
            <person name="Peter M."/>
            <person name="Pfister S."/>
            <person name="Riley R."/>
            <person name="Sitrit Y."/>
            <person name="Stielow J.B."/>
            <person name="Szollosi G."/>
            <person name="Zifcakova L."/>
            <person name="Stursova M."/>
            <person name="Spatafora J.W."/>
            <person name="Tedersoo L."/>
            <person name="Vaario L.M."/>
            <person name="Yamada A."/>
            <person name="Yan M."/>
            <person name="Wang P."/>
            <person name="Xu J."/>
            <person name="Bruns T."/>
            <person name="Baldrian P."/>
            <person name="Vilgalys R."/>
            <person name="Dunand C."/>
            <person name="Henrissat B."/>
            <person name="Grigoriev I.V."/>
            <person name="Hibbett D."/>
            <person name="Nagy L.G."/>
            <person name="Martin F.M."/>
        </authorList>
    </citation>
    <scope>NUCLEOTIDE SEQUENCE</scope>
    <source>
        <strain evidence="1">P2</strain>
    </source>
</reference>
<keyword evidence="2" id="KW-1185">Reference proteome</keyword>